<dbReference type="SUPFAM" id="SSF46785">
    <property type="entry name" value="Winged helix' DNA-binding domain"/>
    <property type="match status" value="1"/>
</dbReference>
<evidence type="ECO:0000256" key="2">
    <source>
        <dbReference type="ARBA" id="ARBA00023125"/>
    </source>
</evidence>
<evidence type="ECO:0000313" key="6">
    <source>
        <dbReference type="Proteomes" id="UP000245890"/>
    </source>
</evidence>
<organism evidence="5 6">
    <name type="scientific">Sphingomonas pokkalii</name>
    <dbReference type="NCBI Taxonomy" id="2175090"/>
    <lineage>
        <taxon>Bacteria</taxon>
        <taxon>Pseudomonadati</taxon>
        <taxon>Pseudomonadota</taxon>
        <taxon>Alphaproteobacteria</taxon>
        <taxon>Sphingomonadales</taxon>
        <taxon>Sphingomonadaceae</taxon>
        <taxon>Sphingomonas</taxon>
    </lineage>
</organism>
<evidence type="ECO:0000259" key="4">
    <source>
        <dbReference type="PROSITE" id="PS51118"/>
    </source>
</evidence>
<accession>A0A2U0SE74</accession>
<reference evidence="5 6" key="1">
    <citation type="submission" date="2018-05" db="EMBL/GenBank/DDBJ databases">
        <title>Description of Sphingomonas pokkalii sp nov, isolated from the rhizosphere of saline tolerant pokkali rice and its draft genome analysis.</title>
        <authorList>
            <person name="Menon R."/>
            <person name="Kumari S."/>
            <person name="Rameshkumar N."/>
        </authorList>
    </citation>
    <scope>NUCLEOTIDE SEQUENCE [LARGE SCALE GENOMIC DNA]</scope>
    <source>
        <strain evidence="5 6">L3B27</strain>
    </source>
</reference>
<keyword evidence="2" id="KW-0238">DNA-binding</keyword>
<dbReference type="Pfam" id="PF02036">
    <property type="entry name" value="SCP2"/>
    <property type="match status" value="1"/>
</dbReference>
<dbReference type="Pfam" id="PF01638">
    <property type="entry name" value="HxlR"/>
    <property type="match status" value="1"/>
</dbReference>
<feature type="domain" description="HTH hxlR-type" evidence="4">
    <location>
        <begin position="19"/>
        <end position="117"/>
    </location>
</feature>
<keyword evidence="1" id="KW-0805">Transcription regulation</keyword>
<dbReference type="Gene3D" id="3.30.1050.10">
    <property type="entry name" value="SCP2 sterol-binding domain"/>
    <property type="match status" value="1"/>
</dbReference>
<dbReference type="SUPFAM" id="SSF55718">
    <property type="entry name" value="SCP-like"/>
    <property type="match status" value="1"/>
</dbReference>
<dbReference type="GO" id="GO:0006355">
    <property type="term" value="P:regulation of DNA-templated transcription"/>
    <property type="evidence" value="ECO:0007669"/>
    <property type="project" value="UniProtKB-ARBA"/>
</dbReference>
<dbReference type="InterPro" id="IPR036527">
    <property type="entry name" value="SCP2_sterol-bd_dom_sf"/>
</dbReference>
<dbReference type="PANTHER" id="PTHR33204">
    <property type="entry name" value="TRANSCRIPTIONAL REGULATOR, MARR FAMILY"/>
    <property type="match status" value="1"/>
</dbReference>
<dbReference type="InterPro" id="IPR036388">
    <property type="entry name" value="WH-like_DNA-bd_sf"/>
</dbReference>
<keyword evidence="6" id="KW-1185">Reference proteome</keyword>
<dbReference type="InterPro" id="IPR003033">
    <property type="entry name" value="SCP2_sterol-bd_dom"/>
</dbReference>
<gene>
    <name evidence="5" type="ORF">DD559_10110</name>
</gene>
<dbReference type="AlphaFoldDB" id="A0A2U0SE74"/>
<dbReference type="InterPro" id="IPR036390">
    <property type="entry name" value="WH_DNA-bd_sf"/>
</dbReference>
<dbReference type="GO" id="GO:0003677">
    <property type="term" value="F:DNA binding"/>
    <property type="evidence" value="ECO:0007669"/>
    <property type="project" value="UniProtKB-KW"/>
</dbReference>
<evidence type="ECO:0000256" key="1">
    <source>
        <dbReference type="ARBA" id="ARBA00023015"/>
    </source>
</evidence>
<name>A0A2U0SE74_9SPHN</name>
<sequence length="228" mass="24594">MKLEKVTNMDKKRRYDDACGTALALEFVGERWALLIIRELLLGPRRFGEIRAGLPGLSANVLSQRLAGLEADGIVVREKLPPPASVQVYALTPWGYEAEPVVMAMGRWALRSPQHDPSLPFSRVSLLLALRMLLLPDKAAGWAGRIGFRLGEEAYLAIIADGALAVERGTLAGAEAVFIGEPNDFLPVLFGSMPLAFALGEGRFVVEGDTGRAAAFADLFLLPPKIAA</sequence>
<dbReference type="Gene3D" id="1.10.10.10">
    <property type="entry name" value="Winged helix-like DNA-binding domain superfamily/Winged helix DNA-binding domain"/>
    <property type="match status" value="1"/>
</dbReference>
<dbReference type="OrthoDB" id="9782219at2"/>
<dbReference type="PROSITE" id="PS51118">
    <property type="entry name" value="HTH_HXLR"/>
    <property type="match status" value="1"/>
</dbReference>
<dbReference type="Proteomes" id="UP000245890">
    <property type="component" value="Unassembled WGS sequence"/>
</dbReference>
<proteinExistence type="predicted"/>
<keyword evidence="3" id="KW-0804">Transcription</keyword>
<protein>
    <submittedName>
        <fullName evidence="5">Transcriptional regulator</fullName>
    </submittedName>
</protein>
<evidence type="ECO:0000256" key="3">
    <source>
        <dbReference type="ARBA" id="ARBA00023163"/>
    </source>
</evidence>
<dbReference type="PANTHER" id="PTHR33204:SF18">
    <property type="entry name" value="TRANSCRIPTIONAL REGULATORY PROTEIN"/>
    <property type="match status" value="1"/>
</dbReference>
<evidence type="ECO:0000313" key="5">
    <source>
        <dbReference type="EMBL" id="PVX29630.1"/>
    </source>
</evidence>
<comment type="caution">
    <text evidence="5">The sequence shown here is derived from an EMBL/GenBank/DDBJ whole genome shotgun (WGS) entry which is preliminary data.</text>
</comment>
<dbReference type="InterPro" id="IPR002577">
    <property type="entry name" value="HTH_HxlR"/>
</dbReference>
<dbReference type="EMBL" id="QENQ01000001">
    <property type="protein sequence ID" value="PVX29630.1"/>
    <property type="molecule type" value="Genomic_DNA"/>
</dbReference>
<dbReference type="CDD" id="cd00090">
    <property type="entry name" value="HTH_ARSR"/>
    <property type="match status" value="1"/>
</dbReference>
<dbReference type="InterPro" id="IPR011991">
    <property type="entry name" value="ArsR-like_HTH"/>
</dbReference>